<dbReference type="Pfam" id="PF00379">
    <property type="entry name" value="Chitin_bind_4"/>
    <property type="match status" value="1"/>
</dbReference>
<dbReference type="InterPro" id="IPR050468">
    <property type="entry name" value="Cuticle_Struct_Prot"/>
</dbReference>
<dbReference type="AlphaFoldDB" id="A0A9N9XR74"/>
<feature type="region of interest" description="Disordered" evidence="2">
    <location>
        <begin position="135"/>
        <end position="194"/>
    </location>
</feature>
<organism evidence="4 5">
    <name type="scientific">Phyllotreta striolata</name>
    <name type="common">Striped flea beetle</name>
    <name type="synonym">Crioceris striolata</name>
    <dbReference type="NCBI Taxonomy" id="444603"/>
    <lineage>
        <taxon>Eukaryota</taxon>
        <taxon>Metazoa</taxon>
        <taxon>Ecdysozoa</taxon>
        <taxon>Arthropoda</taxon>
        <taxon>Hexapoda</taxon>
        <taxon>Insecta</taxon>
        <taxon>Pterygota</taxon>
        <taxon>Neoptera</taxon>
        <taxon>Endopterygota</taxon>
        <taxon>Coleoptera</taxon>
        <taxon>Polyphaga</taxon>
        <taxon>Cucujiformia</taxon>
        <taxon>Chrysomeloidea</taxon>
        <taxon>Chrysomelidae</taxon>
        <taxon>Galerucinae</taxon>
        <taxon>Alticini</taxon>
        <taxon>Phyllotreta</taxon>
    </lineage>
</organism>
<evidence type="ECO:0000313" key="4">
    <source>
        <dbReference type="EMBL" id="CAG9858866.1"/>
    </source>
</evidence>
<proteinExistence type="predicted"/>
<dbReference type="EMBL" id="OU900095">
    <property type="protein sequence ID" value="CAG9858866.1"/>
    <property type="molecule type" value="Genomic_DNA"/>
</dbReference>
<sequence>MKSIILQILIYYNFCAATTLDYSGYQHAVDHADHKKPIIPILKYITEQSHEGWKYSYESGNGIHAEEVGYIKNKGDEKHESLVQQGTVTYHDEHGHPITLHYVADEHGFRPQGAHLPTPPPVPEDIQKALLEQKGSDSGQIEVNEAQDESDGKDEYEQTQSYAETRLHSKQQAYEPGSGYGHGGYDDGYRRRNNYGNQYQIRRYIVKN</sequence>
<evidence type="ECO:0000256" key="2">
    <source>
        <dbReference type="SAM" id="MobiDB-lite"/>
    </source>
</evidence>
<keyword evidence="3" id="KW-0732">Signal</keyword>
<dbReference type="OrthoDB" id="6372059at2759"/>
<dbReference type="GO" id="GO:0008010">
    <property type="term" value="F:structural constituent of chitin-based larval cuticle"/>
    <property type="evidence" value="ECO:0007669"/>
    <property type="project" value="TreeGrafter"/>
</dbReference>
<dbReference type="Proteomes" id="UP001153712">
    <property type="component" value="Chromosome 2"/>
</dbReference>
<feature type="chain" id="PRO_5040423792" evidence="3">
    <location>
        <begin position="18"/>
        <end position="208"/>
    </location>
</feature>
<dbReference type="GO" id="GO:0062129">
    <property type="term" value="C:chitin-based extracellular matrix"/>
    <property type="evidence" value="ECO:0007669"/>
    <property type="project" value="TreeGrafter"/>
</dbReference>
<keyword evidence="1" id="KW-0193">Cuticle</keyword>
<keyword evidence="5" id="KW-1185">Reference proteome</keyword>
<name>A0A9N9XR74_PHYSR</name>
<feature type="compositionally biased region" description="Acidic residues" evidence="2">
    <location>
        <begin position="145"/>
        <end position="154"/>
    </location>
</feature>
<dbReference type="PANTHER" id="PTHR10380">
    <property type="entry name" value="CUTICLE PROTEIN"/>
    <property type="match status" value="1"/>
</dbReference>
<protein>
    <submittedName>
        <fullName evidence="4">Uncharacterized protein</fullName>
    </submittedName>
</protein>
<evidence type="ECO:0000313" key="5">
    <source>
        <dbReference type="Proteomes" id="UP001153712"/>
    </source>
</evidence>
<dbReference type="PANTHER" id="PTHR10380:SF241">
    <property type="entry name" value="CUTICULAR PROTEIN 47EG-RELATED"/>
    <property type="match status" value="1"/>
</dbReference>
<accession>A0A9N9XR74</accession>
<dbReference type="PROSITE" id="PS51155">
    <property type="entry name" value="CHIT_BIND_RR_2"/>
    <property type="match status" value="1"/>
</dbReference>
<evidence type="ECO:0000256" key="1">
    <source>
        <dbReference type="PROSITE-ProRule" id="PRU00497"/>
    </source>
</evidence>
<dbReference type="InterPro" id="IPR000618">
    <property type="entry name" value="Insect_cuticle"/>
</dbReference>
<evidence type="ECO:0000256" key="3">
    <source>
        <dbReference type="SAM" id="SignalP"/>
    </source>
</evidence>
<reference evidence="4" key="1">
    <citation type="submission" date="2022-01" db="EMBL/GenBank/DDBJ databases">
        <authorList>
            <person name="King R."/>
        </authorList>
    </citation>
    <scope>NUCLEOTIDE SEQUENCE</scope>
</reference>
<feature type="signal peptide" evidence="3">
    <location>
        <begin position="1"/>
        <end position="17"/>
    </location>
</feature>
<gene>
    <name evidence="4" type="ORF">PHYEVI_LOCUS5253</name>
</gene>